<dbReference type="Pfam" id="PF07494">
    <property type="entry name" value="Reg_prop"/>
    <property type="match status" value="5"/>
</dbReference>
<dbReference type="PANTHER" id="PTHR43547:SF2">
    <property type="entry name" value="HYBRID SIGNAL TRANSDUCTION HISTIDINE KINASE C"/>
    <property type="match status" value="1"/>
</dbReference>
<accession>A0A1T5KHE3</accession>
<dbReference type="GO" id="GO:0000155">
    <property type="term" value="F:phosphorelay sensor kinase activity"/>
    <property type="evidence" value="ECO:0007669"/>
    <property type="project" value="TreeGrafter"/>
</dbReference>
<evidence type="ECO:0000256" key="2">
    <source>
        <dbReference type="SAM" id="SignalP"/>
    </source>
</evidence>
<dbReference type="Gene3D" id="2.130.10.10">
    <property type="entry name" value="YVTN repeat-like/Quinoprotein amine dehydrogenase"/>
    <property type="match status" value="3"/>
</dbReference>
<dbReference type="RefSeq" id="WP_245840515.1">
    <property type="nucleotide sequence ID" value="NZ_FUZU01000001.1"/>
</dbReference>
<dbReference type="AlphaFoldDB" id="A0A1T5KHE3"/>
<sequence>MMSHLYVYILLLFVFCASCKEQNKTELPKNEIKSKTKDVIPSYGPNSVTRSVKQDRKGNLWIASWEGVFRYDGKSFTNLTSEISTARFFSILEDRKGNLWFGTIGSGVYYYDGGSFQNFTTRDGLINNEIVCIYEDRSGNIWFGANGGVSRYDGMSFRNYTMSGNVMSEDRTGRSLPDVRPSNEVSSILEDKTGRFWFGTKGNTFVYDGKAFAVFSYNGKPFTNVRSIIEDRKGNVWLGGNDGLWRYDGSVCTNVAQKFGGFVYKDRSGIIWTSLETSEGWALSRYDEKSVSTNKPTVTEIKSKEVIFGILEARDGSIWFAGASGVYRYDGNTITDFRRKEVKK</sequence>
<dbReference type="InterPro" id="IPR011110">
    <property type="entry name" value="Reg_prop"/>
</dbReference>
<keyword evidence="1" id="KW-0597">Phosphoprotein</keyword>
<dbReference type="STRING" id="688867.SAMN05660236_2191"/>
<keyword evidence="2" id="KW-0732">Signal</keyword>
<name>A0A1T5KHE3_9BACT</name>
<keyword evidence="4" id="KW-1185">Reference proteome</keyword>
<gene>
    <name evidence="3" type="ORF">SAMN05660236_2191</name>
</gene>
<evidence type="ECO:0000256" key="1">
    <source>
        <dbReference type="ARBA" id="ARBA00022553"/>
    </source>
</evidence>
<protein>
    <submittedName>
        <fullName evidence="3">Two component regulator propeller</fullName>
    </submittedName>
</protein>
<feature type="signal peptide" evidence="2">
    <location>
        <begin position="1"/>
        <end position="19"/>
    </location>
</feature>
<dbReference type="PANTHER" id="PTHR43547">
    <property type="entry name" value="TWO-COMPONENT HISTIDINE KINASE"/>
    <property type="match status" value="1"/>
</dbReference>
<evidence type="ECO:0000313" key="3">
    <source>
        <dbReference type="EMBL" id="SKC63144.1"/>
    </source>
</evidence>
<proteinExistence type="predicted"/>
<dbReference type="SUPFAM" id="SSF63829">
    <property type="entry name" value="Calcium-dependent phosphotriesterase"/>
    <property type="match status" value="1"/>
</dbReference>
<dbReference type="EMBL" id="FUZU01000001">
    <property type="protein sequence ID" value="SKC63144.1"/>
    <property type="molecule type" value="Genomic_DNA"/>
</dbReference>
<reference evidence="3 4" key="1">
    <citation type="submission" date="2017-02" db="EMBL/GenBank/DDBJ databases">
        <authorList>
            <person name="Peterson S.W."/>
        </authorList>
    </citation>
    <scope>NUCLEOTIDE SEQUENCE [LARGE SCALE GENOMIC DNA]</scope>
    <source>
        <strain evidence="3 4">DSM 25262</strain>
    </source>
</reference>
<organism evidence="3 4">
    <name type="scientific">Ohtaekwangia koreensis</name>
    <dbReference type="NCBI Taxonomy" id="688867"/>
    <lineage>
        <taxon>Bacteria</taxon>
        <taxon>Pseudomonadati</taxon>
        <taxon>Bacteroidota</taxon>
        <taxon>Cytophagia</taxon>
        <taxon>Cytophagales</taxon>
        <taxon>Fulvivirgaceae</taxon>
        <taxon>Ohtaekwangia</taxon>
    </lineage>
</organism>
<evidence type="ECO:0000313" key="4">
    <source>
        <dbReference type="Proteomes" id="UP000190961"/>
    </source>
</evidence>
<dbReference type="Proteomes" id="UP000190961">
    <property type="component" value="Unassembled WGS sequence"/>
</dbReference>
<feature type="chain" id="PRO_5011984484" evidence="2">
    <location>
        <begin position="20"/>
        <end position="344"/>
    </location>
</feature>
<dbReference type="InterPro" id="IPR015943">
    <property type="entry name" value="WD40/YVTN_repeat-like_dom_sf"/>
</dbReference>